<dbReference type="AlphaFoldDB" id="A0A6J6FXG0"/>
<gene>
    <name evidence="1" type="ORF">UFOPK1773_00867</name>
    <name evidence="2" type="ORF">UFOPK4010_00108</name>
</gene>
<evidence type="ECO:0000313" key="2">
    <source>
        <dbReference type="EMBL" id="CAB4983400.1"/>
    </source>
</evidence>
<dbReference type="Pfam" id="PF02597">
    <property type="entry name" value="ThiS"/>
    <property type="match status" value="1"/>
</dbReference>
<sequence>METVEVRFFAAARAAAKTDQIYLDAATLQEILTTCIANFPELGRVIPQCSFLVDGVANHDRGMMINYGSQIDVLPKFAGG</sequence>
<accession>A0A6J6FXG0</accession>
<organism evidence="1">
    <name type="scientific">freshwater metagenome</name>
    <dbReference type="NCBI Taxonomy" id="449393"/>
    <lineage>
        <taxon>unclassified sequences</taxon>
        <taxon>metagenomes</taxon>
        <taxon>ecological metagenomes</taxon>
    </lineage>
</organism>
<dbReference type="EMBL" id="CAFBOU010000003">
    <property type="protein sequence ID" value="CAB4983400.1"/>
    <property type="molecule type" value="Genomic_DNA"/>
</dbReference>
<dbReference type="EMBL" id="CAEZUA010000056">
    <property type="protein sequence ID" value="CAB4591623.1"/>
    <property type="molecule type" value="Genomic_DNA"/>
</dbReference>
<dbReference type="InterPro" id="IPR016155">
    <property type="entry name" value="Mopterin_synth/thiamin_S_b"/>
</dbReference>
<dbReference type="SUPFAM" id="SSF54285">
    <property type="entry name" value="MoaD/ThiS"/>
    <property type="match status" value="1"/>
</dbReference>
<name>A0A6J6FXG0_9ZZZZ</name>
<dbReference type="InterPro" id="IPR012675">
    <property type="entry name" value="Beta-grasp_dom_sf"/>
</dbReference>
<reference evidence="1" key="1">
    <citation type="submission" date="2020-05" db="EMBL/GenBank/DDBJ databases">
        <authorList>
            <person name="Chiriac C."/>
            <person name="Salcher M."/>
            <person name="Ghai R."/>
            <person name="Kavagutti S V."/>
        </authorList>
    </citation>
    <scope>NUCLEOTIDE SEQUENCE</scope>
</reference>
<protein>
    <submittedName>
        <fullName evidence="1">Unannotated protein</fullName>
    </submittedName>
</protein>
<dbReference type="InterPro" id="IPR003749">
    <property type="entry name" value="ThiS/MoaD-like"/>
</dbReference>
<evidence type="ECO:0000313" key="1">
    <source>
        <dbReference type="EMBL" id="CAB4591623.1"/>
    </source>
</evidence>
<proteinExistence type="predicted"/>
<dbReference type="Gene3D" id="3.10.20.30">
    <property type="match status" value="1"/>
</dbReference>